<dbReference type="Proteomes" id="UP000291117">
    <property type="component" value="Unassembled WGS sequence"/>
</dbReference>
<dbReference type="RefSeq" id="WP_131609915.1">
    <property type="nucleotide sequence ID" value="NZ_SJSM01000008.1"/>
</dbReference>
<evidence type="ECO:0000313" key="1">
    <source>
        <dbReference type="EMBL" id="TCC95851.1"/>
    </source>
</evidence>
<organism evidence="1 2">
    <name type="scientific">Pedobacter hiemivivus</name>
    <dbReference type="NCBI Taxonomy" id="2530454"/>
    <lineage>
        <taxon>Bacteria</taxon>
        <taxon>Pseudomonadati</taxon>
        <taxon>Bacteroidota</taxon>
        <taxon>Sphingobacteriia</taxon>
        <taxon>Sphingobacteriales</taxon>
        <taxon>Sphingobacteriaceae</taxon>
        <taxon>Pedobacter</taxon>
    </lineage>
</organism>
<dbReference type="SUPFAM" id="SSF48452">
    <property type="entry name" value="TPR-like"/>
    <property type="match status" value="1"/>
</dbReference>
<dbReference type="Gene3D" id="1.25.40.390">
    <property type="match status" value="1"/>
</dbReference>
<reference evidence="1 2" key="1">
    <citation type="submission" date="2019-02" db="EMBL/GenBank/DDBJ databases">
        <title>Pedobacter sp. RP-3-8 sp. nov., isolated from Arctic soil.</title>
        <authorList>
            <person name="Dahal R.H."/>
        </authorList>
    </citation>
    <scope>NUCLEOTIDE SEQUENCE [LARGE SCALE GENOMIC DNA]</scope>
    <source>
        <strain evidence="1 2">RP-3-8</strain>
    </source>
</reference>
<dbReference type="EMBL" id="SJSM01000008">
    <property type="protein sequence ID" value="TCC95851.1"/>
    <property type="molecule type" value="Genomic_DNA"/>
</dbReference>
<proteinExistence type="predicted"/>
<comment type="caution">
    <text evidence="1">The sequence shown here is derived from an EMBL/GenBank/DDBJ whole genome shotgun (WGS) entry which is preliminary data.</text>
</comment>
<dbReference type="InterPro" id="IPR041662">
    <property type="entry name" value="SusD-like_2"/>
</dbReference>
<dbReference type="Pfam" id="PF12771">
    <property type="entry name" value="SusD-like_2"/>
    <property type="match status" value="1"/>
</dbReference>
<dbReference type="AlphaFoldDB" id="A0A4R0N6Z7"/>
<protein>
    <submittedName>
        <fullName evidence="1">SusD/RagB family nutrient-binding outer membrane lipoprotein</fullName>
    </submittedName>
</protein>
<accession>A0A4R0N6Z7</accession>
<dbReference type="InterPro" id="IPR011990">
    <property type="entry name" value="TPR-like_helical_dom_sf"/>
</dbReference>
<name>A0A4R0N6Z7_9SPHI</name>
<keyword evidence="1" id="KW-0449">Lipoprotein</keyword>
<dbReference type="OrthoDB" id="725917at2"/>
<keyword evidence="2" id="KW-1185">Reference proteome</keyword>
<sequence>MKNIIFYLCLMAVLTTGCTKGFQELNRDPTKANEDNMDPNNLFTAGQLNYGNITEFQLYELAPMVQVLASTAIQTSYSAGDKYSSQLFSYNDRFFDDGQTAAGLFAEAQSLAEKKDPDKYANLIQVSRIMRVMAMQRITDVYGDIPYFQKNGTLYPKYDLQADIYKDMLATLEDAAEKLDPKKDKVAGDMFYDGDTEKWKRLSYSFMLRVAMRLTKADPATARLYAEKTKDKTFKDFTDNAILKFDGNADERKNKSANSWFGDAVTFGQVRWSKTFIDFMKNSDDPRLYLITEKADTGMRYNNDLSRPALGYTKVNPAPPGKINEVPMGMPNGYDINGVRSIETAAAYPGATGTKDNVSPLGNYARPLARVFAQPNFPSFVITYAETELLLAEAKVRGWDVGTVSAQDHYKNGLVFAMKSLEQLNGMLTMGGEVETFANAHPLDESSQAKALEMINSQYWVATLFDFVETWANYRRSGYPILTPVNYPGNRTNGVIPRRLNYPNREAAYNSVNYNDAVGRLGGNDLDLTKRVWWDK</sequence>
<evidence type="ECO:0000313" key="2">
    <source>
        <dbReference type="Proteomes" id="UP000291117"/>
    </source>
</evidence>
<dbReference type="PROSITE" id="PS51257">
    <property type="entry name" value="PROKAR_LIPOPROTEIN"/>
    <property type="match status" value="1"/>
</dbReference>
<gene>
    <name evidence="1" type="ORF">EZ444_14665</name>
</gene>